<dbReference type="PANTHER" id="PTHR42812:SF16">
    <property type="entry name" value="HYDROLASE, PUTATIVE (AFU_ORTHOLOGUE AFUA_7G06110)-RELATED"/>
    <property type="match status" value="1"/>
</dbReference>
<evidence type="ECO:0000256" key="1">
    <source>
        <dbReference type="ARBA" id="ARBA00009865"/>
    </source>
</evidence>
<evidence type="ECO:0000256" key="4">
    <source>
        <dbReference type="PIRSR" id="PIRSR606710-1"/>
    </source>
</evidence>
<dbReference type="InterPro" id="IPR013320">
    <property type="entry name" value="ConA-like_dom_sf"/>
</dbReference>
<dbReference type="Proteomes" id="UP000016935">
    <property type="component" value="Unassembled WGS sequence"/>
</dbReference>
<dbReference type="GeneID" id="19403276"/>
<keyword evidence="2 6" id="KW-0378">Hydrolase</keyword>
<dbReference type="PANTHER" id="PTHR42812">
    <property type="entry name" value="BETA-XYLOSIDASE"/>
    <property type="match status" value="1"/>
</dbReference>
<gene>
    <name evidence="8" type="ORF">SETTUDRAFT_28788</name>
</gene>
<dbReference type="GO" id="GO:0005975">
    <property type="term" value="P:carbohydrate metabolic process"/>
    <property type="evidence" value="ECO:0007669"/>
    <property type="project" value="InterPro"/>
</dbReference>
<dbReference type="Gene3D" id="2.60.120.200">
    <property type="match status" value="1"/>
</dbReference>
<feature type="active site" description="Proton acceptor" evidence="4">
    <location>
        <position position="20"/>
    </location>
</feature>
<evidence type="ECO:0000256" key="2">
    <source>
        <dbReference type="ARBA" id="ARBA00022801"/>
    </source>
</evidence>
<accession>R0K9L1</accession>
<evidence type="ECO:0000259" key="7">
    <source>
        <dbReference type="Pfam" id="PF17851"/>
    </source>
</evidence>
<proteinExistence type="inferred from homology"/>
<dbReference type="SUPFAM" id="SSF75005">
    <property type="entry name" value="Arabinanase/levansucrase/invertase"/>
    <property type="match status" value="1"/>
</dbReference>
<dbReference type="InterPro" id="IPR006710">
    <property type="entry name" value="Glyco_hydro_43"/>
</dbReference>
<evidence type="ECO:0000313" key="8">
    <source>
        <dbReference type="EMBL" id="EOA86094.1"/>
    </source>
</evidence>
<organism evidence="8 9">
    <name type="scientific">Exserohilum turcicum (strain 28A)</name>
    <name type="common">Northern leaf blight fungus</name>
    <name type="synonym">Setosphaeria turcica</name>
    <dbReference type="NCBI Taxonomy" id="671987"/>
    <lineage>
        <taxon>Eukaryota</taxon>
        <taxon>Fungi</taxon>
        <taxon>Dikarya</taxon>
        <taxon>Ascomycota</taxon>
        <taxon>Pezizomycotina</taxon>
        <taxon>Dothideomycetes</taxon>
        <taxon>Pleosporomycetidae</taxon>
        <taxon>Pleosporales</taxon>
        <taxon>Pleosporineae</taxon>
        <taxon>Pleosporaceae</taxon>
        <taxon>Exserohilum</taxon>
    </lineage>
</organism>
<reference evidence="8 9" key="1">
    <citation type="journal article" date="2012" name="PLoS Pathog.">
        <title>Diverse lifestyles and strategies of plant pathogenesis encoded in the genomes of eighteen Dothideomycetes fungi.</title>
        <authorList>
            <person name="Ohm R.A."/>
            <person name="Feau N."/>
            <person name="Henrissat B."/>
            <person name="Schoch C.L."/>
            <person name="Horwitz B.A."/>
            <person name="Barry K.W."/>
            <person name="Condon B.J."/>
            <person name="Copeland A.C."/>
            <person name="Dhillon B."/>
            <person name="Glaser F."/>
            <person name="Hesse C.N."/>
            <person name="Kosti I."/>
            <person name="LaButti K."/>
            <person name="Lindquist E.A."/>
            <person name="Lucas S."/>
            <person name="Salamov A.A."/>
            <person name="Bradshaw R.E."/>
            <person name="Ciuffetti L."/>
            <person name="Hamelin R.C."/>
            <person name="Kema G.H.J."/>
            <person name="Lawrence C."/>
            <person name="Scott J.A."/>
            <person name="Spatafora J.W."/>
            <person name="Turgeon B.G."/>
            <person name="de Wit P.J.G.M."/>
            <person name="Zhong S."/>
            <person name="Goodwin S.B."/>
            <person name="Grigoriev I.V."/>
        </authorList>
    </citation>
    <scope>NUCLEOTIDE SEQUENCE [LARGE SCALE GENOMIC DNA]</scope>
    <source>
        <strain evidence="9">28A</strain>
    </source>
</reference>
<keyword evidence="9" id="KW-1185">Reference proteome</keyword>
<dbReference type="AlphaFoldDB" id="R0K9L1"/>
<dbReference type="RefSeq" id="XP_008026266.1">
    <property type="nucleotide sequence ID" value="XM_008028075.1"/>
</dbReference>
<dbReference type="HOGENOM" id="CLU_016508_2_0_1"/>
<dbReference type="CDD" id="cd18617">
    <property type="entry name" value="GH43_XynB-like"/>
    <property type="match status" value="1"/>
</dbReference>
<feature type="domain" description="Beta-xylosidase C-terminal Concanavalin A-like" evidence="7">
    <location>
        <begin position="335"/>
        <end position="538"/>
    </location>
</feature>
<dbReference type="STRING" id="671987.R0K9L1"/>
<name>R0K9L1_EXST2</name>
<dbReference type="EMBL" id="KB908615">
    <property type="protein sequence ID" value="EOA86094.1"/>
    <property type="molecule type" value="Genomic_DNA"/>
</dbReference>
<dbReference type="Pfam" id="PF04616">
    <property type="entry name" value="Glyco_hydro_43"/>
    <property type="match status" value="1"/>
</dbReference>
<evidence type="ECO:0000256" key="3">
    <source>
        <dbReference type="ARBA" id="ARBA00023295"/>
    </source>
</evidence>
<dbReference type="GO" id="GO:0004553">
    <property type="term" value="F:hydrolase activity, hydrolyzing O-glycosyl compounds"/>
    <property type="evidence" value="ECO:0007669"/>
    <property type="project" value="InterPro"/>
</dbReference>
<sequence>MASATTGTFANPVLTGFNPDPSFIRVGKDYFCVTSSFEYFPGVPIYHSKDLIQWSLIGHALTRKSQLDIRTPEPGGGIWATTIRYHDGTFYIITSSFDRYRPQTDDRVWPRGFYVKTNNIWNDSSWSDPVYLDQVGFDFDLFWDDNGLVYLSSTYRKAVRSADPNMRDFAVHIATVDLKSGALTSVPKMIRESTSGIAEGSHLFKRNGYYYLFTAEGGTESGHCEYVTRSRESPLGPWEQAPHNPLWRNTTDDDIQNTGHCDVLEDCQGQWWAMCLGVRPRKEGSGWRTSVFGRESMLLPVCWENDWPIFNQGKPIALKMEAPNAYMLEDSKQWRDDFTGINLGLGWYRKNTPVKRDFSMTARPDELTLYGGPYTLSMPTCPTLFLRKQKHWPVVWETQLDFEPNVVGVEAGTVVWWNCTCYASIGIALVDRDGQLQRIMRLTTPDMQVKEAVIARQGAIKLIVESSVECYRLGYREVAVGSQETSGDWKWLGAVDTQIMTRSPEVGAPFTGMMMGLYSFGVMQPVLTPAHFAYAEFR</sequence>
<keyword evidence="3 6" id="KW-0326">Glycosidase</keyword>
<protein>
    <submittedName>
        <fullName evidence="8">Glycoside hydrolase family 43 protein</fullName>
    </submittedName>
</protein>
<comment type="similarity">
    <text evidence="1 6">Belongs to the glycosyl hydrolase 43 family.</text>
</comment>
<feature type="active site" description="Proton donor" evidence="4">
    <location>
        <position position="199"/>
    </location>
</feature>
<evidence type="ECO:0000313" key="9">
    <source>
        <dbReference type="Proteomes" id="UP000016935"/>
    </source>
</evidence>
<reference evidence="8 9" key="2">
    <citation type="journal article" date="2013" name="PLoS Genet.">
        <title>Comparative genome structure, secondary metabolite, and effector coding capacity across Cochliobolus pathogens.</title>
        <authorList>
            <person name="Condon B.J."/>
            <person name="Leng Y."/>
            <person name="Wu D."/>
            <person name="Bushley K.E."/>
            <person name="Ohm R.A."/>
            <person name="Otillar R."/>
            <person name="Martin J."/>
            <person name="Schackwitz W."/>
            <person name="Grimwood J."/>
            <person name="MohdZainudin N."/>
            <person name="Xue C."/>
            <person name="Wang R."/>
            <person name="Manning V.A."/>
            <person name="Dhillon B."/>
            <person name="Tu Z.J."/>
            <person name="Steffenson B.J."/>
            <person name="Salamov A."/>
            <person name="Sun H."/>
            <person name="Lowry S."/>
            <person name="LaButti K."/>
            <person name="Han J."/>
            <person name="Copeland A."/>
            <person name="Lindquist E."/>
            <person name="Barry K."/>
            <person name="Schmutz J."/>
            <person name="Baker S.E."/>
            <person name="Ciuffetti L.M."/>
            <person name="Grigoriev I.V."/>
            <person name="Zhong S."/>
            <person name="Turgeon B.G."/>
        </authorList>
    </citation>
    <scope>NUCLEOTIDE SEQUENCE [LARGE SCALE GENOMIC DNA]</scope>
    <source>
        <strain evidence="9">28A</strain>
    </source>
</reference>
<dbReference type="OrthoDB" id="2139957at2759"/>
<feature type="site" description="Important for catalytic activity, responsible for pKa modulation of the active site Glu and correct orientation of both the proton donor and substrate" evidence="5">
    <location>
        <position position="138"/>
    </location>
</feature>
<dbReference type="InterPro" id="IPR041542">
    <property type="entry name" value="GH43_C2"/>
</dbReference>
<dbReference type="eggNOG" id="ENOG502QQH8">
    <property type="taxonomic scope" value="Eukaryota"/>
</dbReference>
<dbReference type="Gene3D" id="2.115.10.20">
    <property type="entry name" value="Glycosyl hydrolase domain, family 43"/>
    <property type="match status" value="1"/>
</dbReference>
<evidence type="ECO:0000256" key="5">
    <source>
        <dbReference type="PIRSR" id="PIRSR606710-2"/>
    </source>
</evidence>
<dbReference type="InterPro" id="IPR051795">
    <property type="entry name" value="Glycosyl_Hydrlase_43"/>
</dbReference>
<evidence type="ECO:0000256" key="6">
    <source>
        <dbReference type="RuleBase" id="RU361187"/>
    </source>
</evidence>
<dbReference type="SUPFAM" id="SSF49899">
    <property type="entry name" value="Concanavalin A-like lectins/glucanases"/>
    <property type="match status" value="1"/>
</dbReference>
<dbReference type="Pfam" id="PF17851">
    <property type="entry name" value="GH43_C2"/>
    <property type="match status" value="1"/>
</dbReference>
<dbReference type="InterPro" id="IPR023296">
    <property type="entry name" value="Glyco_hydro_beta-prop_sf"/>
</dbReference>